<evidence type="ECO:0000256" key="6">
    <source>
        <dbReference type="ARBA" id="ARBA00023230"/>
    </source>
</evidence>
<dbReference type="InterPro" id="IPR046347">
    <property type="entry name" value="bZIP_sf"/>
</dbReference>
<gene>
    <name evidence="10" type="ORF">VTL71DRAFT_923</name>
</gene>
<protein>
    <recommendedName>
        <fullName evidence="9">BZIP domain-containing protein</fullName>
    </recommendedName>
</protein>
<proteinExistence type="inferred from homology"/>
<feature type="region of interest" description="Disordered" evidence="8">
    <location>
        <begin position="1"/>
        <end position="128"/>
    </location>
</feature>
<dbReference type="PROSITE" id="PS50217">
    <property type="entry name" value="BZIP"/>
    <property type="match status" value="1"/>
</dbReference>
<dbReference type="EMBL" id="JAZHXI010000001">
    <property type="protein sequence ID" value="KAL2075980.1"/>
    <property type="molecule type" value="Genomic_DNA"/>
</dbReference>
<accession>A0ABR4D1M0</accession>
<evidence type="ECO:0000256" key="3">
    <source>
        <dbReference type="ARBA" id="ARBA00023015"/>
    </source>
</evidence>
<keyword evidence="11" id="KW-1185">Reference proteome</keyword>
<feature type="compositionally biased region" description="Basic and acidic residues" evidence="8">
    <location>
        <begin position="482"/>
        <end position="496"/>
    </location>
</feature>
<evidence type="ECO:0000256" key="2">
    <source>
        <dbReference type="ARBA" id="ARBA00007163"/>
    </source>
</evidence>
<evidence type="ECO:0000313" key="10">
    <source>
        <dbReference type="EMBL" id="KAL2075980.1"/>
    </source>
</evidence>
<evidence type="ECO:0000256" key="1">
    <source>
        <dbReference type="ARBA" id="ARBA00004123"/>
    </source>
</evidence>
<dbReference type="SUPFAM" id="SSF57959">
    <property type="entry name" value="Leucine zipper domain"/>
    <property type="match status" value="1"/>
</dbReference>
<comment type="subcellular location">
    <subcellularLocation>
        <location evidence="1">Nucleus</location>
    </subcellularLocation>
</comment>
<feature type="compositionally biased region" description="Basic and acidic residues" evidence="8">
    <location>
        <begin position="1"/>
        <end position="13"/>
    </location>
</feature>
<evidence type="ECO:0000256" key="5">
    <source>
        <dbReference type="ARBA" id="ARBA00023163"/>
    </source>
</evidence>
<sequence>MSGEPHIKFEHSPADSLADSFVSTPNTAYPSLFPNDTMDPSEVMTPQSYDDDSMFGGSMHEGSMAGTPAPDKKPVKKRKSWGQQLPEPKTNLPPRKRAKTEDEKEQRRVERVLRNRRAAQSSRERKRQEVEALEAQKFAVEQTNQDLMRRLADAEAKNALLERQLEQMSGGMSVFHSSSVASSPGASEQLRQTPRPSITLSQNLFGLRDADPQPISTQSLVDSQIVQTVNPASLSPEMGPVVDSTSNANSSDLTQHPAAMLCDLPCQSEEARPWMDSTSTASISQILAITLMINMGTKAIWTFLQPLNQILNSLTTGSYLPPTSSIISLIIWLTTTTASLKTATSMSSSTKTTSLRPRFSLRIRLLRRLLACNPHLARPLTDATMVVMRLASEQQLRDCLSTVDASRLETRDSASVEALMTLLWAIRVIEREIKLQTPKLDAAAVDRQSGELDNLFRLREQTRVSFITQHGGEMGMGGHKQKSLDHWRTASKHDRP</sequence>
<feature type="compositionally biased region" description="Basic and acidic residues" evidence="8">
    <location>
        <begin position="99"/>
        <end position="113"/>
    </location>
</feature>
<keyword evidence="5" id="KW-0804">Transcription</keyword>
<dbReference type="SMART" id="SM00338">
    <property type="entry name" value="BRLZ"/>
    <property type="match status" value="1"/>
</dbReference>
<dbReference type="PANTHER" id="PTHR46714">
    <property type="entry name" value="TRANSCRIPTIONAL ACTIVATOR HAC1"/>
    <property type="match status" value="1"/>
</dbReference>
<evidence type="ECO:0000256" key="8">
    <source>
        <dbReference type="SAM" id="MobiDB-lite"/>
    </source>
</evidence>
<dbReference type="InterPro" id="IPR004827">
    <property type="entry name" value="bZIP"/>
</dbReference>
<dbReference type="Proteomes" id="UP001595075">
    <property type="component" value="Unassembled WGS sequence"/>
</dbReference>
<keyword evidence="4" id="KW-0238">DNA-binding</keyword>
<keyword evidence="3" id="KW-0805">Transcription regulation</keyword>
<evidence type="ECO:0000259" key="9">
    <source>
        <dbReference type="PROSITE" id="PS50217"/>
    </source>
</evidence>
<keyword evidence="6" id="KW-0834">Unfolded protein response</keyword>
<dbReference type="PANTHER" id="PTHR46714:SF6">
    <property type="entry name" value="TRANSCRIPTIONAL ACTIVATOR HAC1"/>
    <property type="match status" value="1"/>
</dbReference>
<feature type="domain" description="BZIP" evidence="9">
    <location>
        <begin position="105"/>
        <end position="168"/>
    </location>
</feature>
<organism evidence="10 11">
    <name type="scientific">Oculimacula yallundae</name>
    <dbReference type="NCBI Taxonomy" id="86028"/>
    <lineage>
        <taxon>Eukaryota</taxon>
        <taxon>Fungi</taxon>
        <taxon>Dikarya</taxon>
        <taxon>Ascomycota</taxon>
        <taxon>Pezizomycotina</taxon>
        <taxon>Leotiomycetes</taxon>
        <taxon>Helotiales</taxon>
        <taxon>Ploettnerulaceae</taxon>
        <taxon>Oculimacula</taxon>
    </lineage>
</organism>
<feature type="region of interest" description="Disordered" evidence="8">
    <location>
        <begin position="470"/>
        <end position="496"/>
    </location>
</feature>
<dbReference type="InterPro" id="IPR044280">
    <property type="entry name" value="Hac1/HY5"/>
</dbReference>
<name>A0ABR4D1M0_9HELO</name>
<evidence type="ECO:0000256" key="4">
    <source>
        <dbReference type="ARBA" id="ARBA00023125"/>
    </source>
</evidence>
<keyword evidence="7" id="KW-0539">Nucleus</keyword>
<evidence type="ECO:0000256" key="7">
    <source>
        <dbReference type="ARBA" id="ARBA00023242"/>
    </source>
</evidence>
<comment type="similarity">
    <text evidence="2">Belongs to the bZIP family.</text>
</comment>
<comment type="caution">
    <text evidence="10">The sequence shown here is derived from an EMBL/GenBank/DDBJ whole genome shotgun (WGS) entry which is preliminary data.</text>
</comment>
<evidence type="ECO:0000313" key="11">
    <source>
        <dbReference type="Proteomes" id="UP001595075"/>
    </source>
</evidence>
<reference evidence="10 11" key="1">
    <citation type="journal article" date="2024" name="Commun. Biol.">
        <title>Comparative genomic analysis of thermophilic fungi reveals convergent evolutionary adaptations and gene losses.</title>
        <authorList>
            <person name="Steindorff A.S."/>
            <person name="Aguilar-Pontes M.V."/>
            <person name="Robinson A.J."/>
            <person name="Andreopoulos B."/>
            <person name="LaButti K."/>
            <person name="Kuo A."/>
            <person name="Mondo S."/>
            <person name="Riley R."/>
            <person name="Otillar R."/>
            <person name="Haridas S."/>
            <person name="Lipzen A."/>
            <person name="Grimwood J."/>
            <person name="Schmutz J."/>
            <person name="Clum A."/>
            <person name="Reid I.D."/>
            <person name="Moisan M.C."/>
            <person name="Butler G."/>
            <person name="Nguyen T.T.M."/>
            <person name="Dewar K."/>
            <person name="Conant G."/>
            <person name="Drula E."/>
            <person name="Henrissat B."/>
            <person name="Hansel C."/>
            <person name="Singer S."/>
            <person name="Hutchinson M.I."/>
            <person name="de Vries R.P."/>
            <person name="Natvig D.O."/>
            <person name="Powell A.J."/>
            <person name="Tsang A."/>
            <person name="Grigoriev I.V."/>
        </authorList>
    </citation>
    <scope>NUCLEOTIDE SEQUENCE [LARGE SCALE GENOMIC DNA]</scope>
    <source>
        <strain evidence="10 11">CBS 494.80</strain>
    </source>
</reference>